<dbReference type="AlphaFoldDB" id="A0A830FVQ8"/>
<protein>
    <submittedName>
        <fullName evidence="1">Uncharacterized protein</fullName>
    </submittedName>
</protein>
<name>A0A830FVQ8_HALAR</name>
<gene>
    <name evidence="1" type="ORF">GCM10009006_31180</name>
</gene>
<evidence type="ECO:0000313" key="1">
    <source>
        <dbReference type="EMBL" id="GGM47760.1"/>
    </source>
</evidence>
<comment type="caution">
    <text evidence="1">The sequence shown here is derived from an EMBL/GenBank/DDBJ whole genome shotgun (WGS) entry which is preliminary data.</text>
</comment>
<accession>A0A830FVQ8</accession>
<organism evidence="1 2">
    <name type="scientific">Haloarcula argentinensis</name>
    <dbReference type="NCBI Taxonomy" id="43776"/>
    <lineage>
        <taxon>Archaea</taxon>
        <taxon>Methanobacteriati</taxon>
        <taxon>Methanobacteriota</taxon>
        <taxon>Stenosarchaea group</taxon>
        <taxon>Halobacteria</taxon>
        <taxon>Halobacteriales</taxon>
        <taxon>Haloarculaceae</taxon>
        <taxon>Haloarcula</taxon>
    </lineage>
</organism>
<reference evidence="1" key="1">
    <citation type="journal article" date="2014" name="Int. J. Syst. Evol. Microbiol.">
        <title>Complete genome sequence of Corynebacterium casei LMG S-19264T (=DSM 44701T), isolated from a smear-ripened cheese.</title>
        <authorList>
            <consortium name="US DOE Joint Genome Institute (JGI-PGF)"/>
            <person name="Walter F."/>
            <person name="Albersmeier A."/>
            <person name="Kalinowski J."/>
            <person name="Ruckert C."/>
        </authorList>
    </citation>
    <scope>NUCLEOTIDE SEQUENCE</scope>
    <source>
        <strain evidence="1">JCM 15759</strain>
    </source>
</reference>
<proteinExistence type="predicted"/>
<evidence type="ECO:0000313" key="2">
    <source>
        <dbReference type="Proteomes" id="UP000656367"/>
    </source>
</evidence>
<dbReference type="Proteomes" id="UP000656367">
    <property type="component" value="Unassembled WGS sequence"/>
</dbReference>
<sequence length="226" mass="24878">MLLLGPPQRRIPHGPTCGGDQYVLNGWLVSDSLDKHVTARLGNHLVDVAPQGDIPPAALAAPSHQDDVDVVLLNGVQDRRGDFVSDSNGLADRDIGPLILCELQRRIKYGTFLRDELTALREGCLLWDCDDAHYFYFGIAVGCNVEGCLHQPIDSKQREKSVEEKAMVSAGPANPAAKPVRANTPAPIIAPTPIRDIEEAHVSRQFRLDLFGRDRCNRIPIGYRDD</sequence>
<dbReference type="EMBL" id="BMON01000003">
    <property type="protein sequence ID" value="GGM47760.1"/>
    <property type="molecule type" value="Genomic_DNA"/>
</dbReference>
<reference evidence="1" key="2">
    <citation type="submission" date="2020-09" db="EMBL/GenBank/DDBJ databases">
        <authorList>
            <person name="Sun Q."/>
            <person name="Ohkuma M."/>
        </authorList>
    </citation>
    <scope>NUCLEOTIDE SEQUENCE</scope>
    <source>
        <strain evidence="1">JCM 15759</strain>
    </source>
</reference>